<dbReference type="HOGENOM" id="CLU_2481026_0_0_6"/>
<accession>Q484Y0</accession>
<name>Q484Y0_COLP3</name>
<gene>
    <name evidence="1" type="ordered locus">CPS_1647</name>
</gene>
<dbReference type="Proteomes" id="UP000000547">
    <property type="component" value="Chromosome"/>
</dbReference>
<dbReference type="AlphaFoldDB" id="Q484Y0"/>
<sequence length="96" mass="10886">MSKCTKIFDNLYLNLKQIVTFEVVADEQLKIITSAHPETNESIMLITFSSDADTVLGRATEGFIYVELQELHRIKREISKFMGIKEPKIKQAPVAA</sequence>
<protein>
    <submittedName>
        <fullName evidence="1">Uncharacterized protein</fullName>
    </submittedName>
</protein>
<dbReference type="RefSeq" id="WP_011042479.1">
    <property type="nucleotide sequence ID" value="NC_003910.7"/>
</dbReference>
<evidence type="ECO:0000313" key="1">
    <source>
        <dbReference type="EMBL" id="AAZ25964.1"/>
    </source>
</evidence>
<reference evidence="1" key="1">
    <citation type="journal article" date="2005" name="Proc. Natl. Acad. Sci. U.S.A.">
        <title>The psychrophilic lifestyle as revealed by the genome sequence of Colwellia psychrerythraea 34H through genomic and proteomic analyses.</title>
        <authorList>
            <person name="Methe B.A."/>
            <person name="Nelson K.E."/>
            <person name="Deming J.W."/>
            <person name="Momen B."/>
            <person name="Melamud E."/>
            <person name="Zhang X."/>
            <person name="Moult J."/>
            <person name="Madupu R."/>
            <person name="Nelson W.C."/>
            <person name="Dodson R.J."/>
            <person name="Brinkac L.M."/>
            <person name="Daugherty S.C."/>
            <person name="Durkin A.S."/>
            <person name="DeBoy R.T."/>
            <person name="Kolonay J.F."/>
            <person name="Sullivan S.A."/>
            <person name="Zhou L."/>
            <person name="Davidsen T.M."/>
            <person name="Wu M."/>
            <person name="Huston A.L."/>
            <person name="Lewis M."/>
            <person name="Weaver B."/>
            <person name="Weidman J.F."/>
            <person name="Khouri H."/>
            <person name="Utterback T.R."/>
            <person name="Feldblyum T.V."/>
            <person name="Fraser C.M."/>
        </authorList>
    </citation>
    <scope>NUCLEOTIDE SEQUENCE [LARGE SCALE GENOMIC DNA]</scope>
    <source>
        <strain evidence="1">34H</strain>
    </source>
</reference>
<dbReference type="KEGG" id="cps:CPS_1647"/>
<dbReference type="EMBL" id="CP000083">
    <property type="protein sequence ID" value="AAZ25964.1"/>
    <property type="molecule type" value="Genomic_DNA"/>
</dbReference>
<proteinExistence type="predicted"/>
<organism evidence="1 2">
    <name type="scientific">Colwellia psychrerythraea (strain 34H / ATCC BAA-681)</name>
    <name type="common">Vibrio psychroerythus</name>
    <dbReference type="NCBI Taxonomy" id="167879"/>
    <lineage>
        <taxon>Bacteria</taxon>
        <taxon>Pseudomonadati</taxon>
        <taxon>Pseudomonadota</taxon>
        <taxon>Gammaproteobacteria</taxon>
        <taxon>Alteromonadales</taxon>
        <taxon>Colwelliaceae</taxon>
        <taxon>Colwellia</taxon>
    </lineage>
</organism>
<evidence type="ECO:0000313" key="2">
    <source>
        <dbReference type="Proteomes" id="UP000000547"/>
    </source>
</evidence>